<proteinExistence type="predicted"/>
<dbReference type="EMBL" id="CADCWN010000202">
    <property type="protein sequence ID" value="CAA9576523.1"/>
    <property type="molecule type" value="Genomic_DNA"/>
</dbReference>
<name>A0A6J4VFL8_9BACT</name>
<evidence type="ECO:0000256" key="1">
    <source>
        <dbReference type="SAM" id="MobiDB-lite"/>
    </source>
</evidence>
<feature type="region of interest" description="Disordered" evidence="1">
    <location>
        <begin position="1"/>
        <end position="39"/>
    </location>
</feature>
<evidence type="ECO:0000313" key="2">
    <source>
        <dbReference type="EMBL" id="CAA9576523.1"/>
    </source>
</evidence>
<dbReference type="AlphaFoldDB" id="A0A6J4VFL8"/>
<sequence length="39" mass="4482">MHFNRSGRSPYHQQETKFPVHRLPGSPDDGKRSRAAAVY</sequence>
<organism evidence="2">
    <name type="scientific">uncultured Thermomicrobiales bacterium</name>
    <dbReference type="NCBI Taxonomy" id="1645740"/>
    <lineage>
        <taxon>Bacteria</taxon>
        <taxon>Pseudomonadati</taxon>
        <taxon>Thermomicrobiota</taxon>
        <taxon>Thermomicrobia</taxon>
        <taxon>Thermomicrobiales</taxon>
        <taxon>environmental samples</taxon>
    </lineage>
</organism>
<accession>A0A6J4VFL8</accession>
<reference evidence="2" key="1">
    <citation type="submission" date="2020-02" db="EMBL/GenBank/DDBJ databases">
        <authorList>
            <person name="Meier V. D."/>
        </authorList>
    </citation>
    <scope>NUCLEOTIDE SEQUENCE</scope>
    <source>
        <strain evidence="2">AVDCRST_MAG18</strain>
    </source>
</reference>
<gene>
    <name evidence="2" type="ORF">AVDCRST_MAG18-2609</name>
</gene>
<protein>
    <submittedName>
        <fullName evidence="2">Uncharacterized protein</fullName>
    </submittedName>
</protein>